<keyword evidence="2" id="KW-0479">Metal-binding</keyword>
<evidence type="ECO:0000313" key="7">
    <source>
        <dbReference type="EMBL" id="MCY9696696.1"/>
    </source>
</evidence>
<dbReference type="Pfam" id="PF16912">
    <property type="entry name" value="Glu_dehyd_C"/>
    <property type="match status" value="1"/>
</dbReference>
<comment type="cofactor">
    <cofactor evidence="1">
        <name>Zn(2+)</name>
        <dbReference type="ChEBI" id="CHEBI:29105"/>
    </cofactor>
</comment>
<dbReference type="InterPro" id="IPR036291">
    <property type="entry name" value="NAD(P)-bd_dom_sf"/>
</dbReference>
<protein>
    <submittedName>
        <fullName evidence="7">Glucose 1-dehydrogenase</fullName>
    </submittedName>
</protein>
<dbReference type="Gene3D" id="3.90.180.10">
    <property type="entry name" value="Medium-chain alcohol dehydrogenases, catalytic domain"/>
    <property type="match status" value="1"/>
</dbReference>
<feature type="domain" description="Glucose dehydrogenase C-terminal" evidence="6">
    <location>
        <begin position="149"/>
        <end position="364"/>
    </location>
</feature>
<keyword evidence="4" id="KW-0560">Oxidoreductase</keyword>
<organism evidence="7 8">
    <name type="scientific">Paenibacillus alginolyticus</name>
    <dbReference type="NCBI Taxonomy" id="59839"/>
    <lineage>
        <taxon>Bacteria</taxon>
        <taxon>Bacillati</taxon>
        <taxon>Bacillota</taxon>
        <taxon>Bacilli</taxon>
        <taxon>Bacillales</taxon>
        <taxon>Paenibacillaceae</taxon>
        <taxon>Paenibacillus</taxon>
    </lineage>
</organism>
<feature type="domain" description="Alcohol dehydrogenase-like N-terminal" evidence="5">
    <location>
        <begin position="28"/>
        <end position="145"/>
    </location>
</feature>
<gene>
    <name evidence="7" type="ORF">M5X19_27890</name>
</gene>
<dbReference type="EMBL" id="JAMDMX010000107">
    <property type="protein sequence ID" value="MCY9696696.1"/>
    <property type="molecule type" value="Genomic_DNA"/>
</dbReference>
<evidence type="ECO:0000256" key="2">
    <source>
        <dbReference type="ARBA" id="ARBA00022723"/>
    </source>
</evidence>
<dbReference type="InterPro" id="IPR031640">
    <property type="entry name" value="Glu_dehyd_C"/>
</dbReference>
<dbReference type="InterPro" id="IPR013154">
    <property type="entry name" value="ADH-like_N"/>
</dbReference>
<name>A0ABT4GKR5_9BACL</name>
<evidence type="ECO:0000256" key="4">
    <source>
        <dbReference type="ARBA" id="ARBA00023002"/>
    </source>
</evidence>
<dbReference type="PANTHER" id="PTHR43189:SF2">
    <property type="entry name" value="GLUCOSE 1-DEHYDROGENASE"/>
    <property type="match status" value="1"/>
</dbReference>
<reference evidence="7 8" key="1">
    <citation type="submission" date="2022-05" db="EMBL/GenBank/DDBJ databases">
        <title>Genome Sequencing of Bee-Associated Microbes.</title>
        <authorList>
            <person name="Dunlap C."/>
        </authorList>
    </citation>
    <scope>NUCLEOTIDE SEQUENCE [LARGE SCALE GENOMIC DNA]</scope>
    <source>
        <strain evidence="7 8">NRRL B-14421</strain>
    </source>
</reference>
<dbReference type="PANTHER" id="PTHR43189">
    <property type="entry name" value="ZINC-TYPE ALCOHOL DEHYDROGENASE-LIKE PROTEIN C1198.01-RELATED"/>
    <property type="match status" value="1"/>
</dbReference>
<dbReference type="Gene3D" id="3.40.50.720">
    <property type="entry name" value="NAD(P)-binding Rossmann-like Domain"/>
    <property type="match status" value="1"/>
</dbReference>
<dbReference type="SUPFAM" id="SSF51735">
    <property type="entry name" value="NAD(P)-binding Rossmann-fold domains"/>
    <property type="match status" value="1"/>
</dbReference>
<sequence length="387" mass="42472">MKAIRVKQLRQGNPTIQLENVENPVIAGPQEVVVKVLAVGLDGTDKEILQEKYGVPPEGEDDLTTGHESLGVVAEAGAESGFQLGDLVTAIVRRPCRNQSCVNCRNGHSDFCQTGEFVERGIKGAHGFLSEYYKEEGRYLVQVPKELLKHGVLVEPQSIVEKVWDQVLRVQQRLIWEPRTALILGSGPLGLLAAMTCRLLGLEAYVWSKSPQDSLQAQLVKDSGGVFKEACADSGSAATMTAYADGLGKPIDLILECTGYSPLAFEAMSVLAPNGVLALLGVTPADRKLEISSDMLNQSMVLENKCVLGSVNASRKDFETAIYRLQQMEKQFPGWLDRLVTNRMTLEDLPKLDFKTIPIKAVVDIVPVEQWDELVKQTNEVVYSFSV</sequence>
<evidence type="ECO:0000259" key="5">
    <source>
        <dbReference type="Pfam" id="PF08240"/>
    </source>
</evidence>
<dbReference type="SUPFAM" id="SSF50129">
    <property type="entry name" value="GroES-like"/>
    <property type="match status" value="1"/>
</dbReference>
<comment type="caution">
    <text evidence="7">The sequence shown here is derived from an EMBL/GenBank/DDBJ whole genome shotgun (WGS) entry which is preliminary data.</text>
</comment>
<evidence type="ECO:0000256" key="3">
    <source>
        <dbReference type="ARBA" id="ARBA00022833"/>
    </source>
</evidence>
<proteinExistence type="predicted"/>
<dbReference type="CDD" id="cd08230">
    <property type="entry name" value="glucose_DH"/>
    <property type="match status" value="1"/>
</dbReference>
<evidence type="ECO:0000313" key="8">
    <source>
        <dbReference type="Proteomes" id="UP001527099"/>
    </source>
</evidence>
<dbReference type="Pfam" id="PF08240">
    <property type="entry name" value="ADH_N"/>
    <property type="match status" value="1"/>
</dbReference>
<dbReference type="Proteomes" id="UP001527099">
    <property type="component" value="Unassembled WGS sequence"/>
</dbReference>
<keyword evidence="3" id="KW-0862">Zinc</keyword>
<dbReference type="InterPro" id="IPR011032">
    <property type="entry name" value="GroES-like_sf"/>
</dbReference>
<keyword evidence="8" id="KW-1185">Reference proteome</keyword>
<evidence type="ECO:0000256" key="1">
    <source>
        <dbReference type="ARBA" id="ARBA00001947"/>
    </source>
</evidence>
<accession>A0ABT4GKR5</accession>
<dbReference type="RefSeq" id="WP_268617715.1">
    <property type="nucleotide sequence ID" value="NZ_JAMDMX010000107.1"/>
</dbReference>
<evidence type="ECO:0000259" key="6">
    <source>
        <dbReference type="Pfam" id="PF16912"/>
    </source>
</evidence>